<evidence type="ECO:0000256" key="7">
    <source>
        <dbReference type="ARBA" id="ARBA00023098"/>
    </source>
</evidence>
<dbReference type="GO" id="GO:0030148">
    <property type="term" value="P:sphingolipid biosynthetic process"/>
    <property type="evidence" value="ECO:0007669"/>
    <property type="project" value="TreeGrafter"/>
</dbReference>
<feature type="transmembrane region" description="Helical" evidence="10">
    <location>
        <begin position="66"/>
        <end position="82"/>
    </location>
</feature>
<evidence type="ECO:0000256" key="8">
    <source>
        <dbReference type="ARBA" id="ARBA00023136"/>
    </source>
</evidence>
<feature type="compositionally biased region" description="Low complexity" evidence="11">
    <location>
        <begin position="335"/>
        <end position="366"/>
    </location>
</feature>
<dbReference type="Pfam" id="PF01151">
    <property type="entry name" value="ELO"/>
    <property type="match status" value="1"/>
</dbReference>
<evidence type="ECO:0000256" key="11">
    <source>
        <dbReference type="SAM" id="MobiDB-lite"/>
    </source>
</evidence>
<dbReference type="EMBL" id="CAKKLH010000079">
    <property type="protein sequence ID" value="CAH0102335.1"/>
    <property type="molecule type" value="Genomic_DNA"/>
</dbReference>
<keyword evidence="4 10" id="KW-0812">Transmembrane</keyword>
<name>A0A8J2WF99_9CRUS</name>
<gene>
    <name evidence="12" type="ORF">DGAL_LOCUS4730</name>
</gene>
<feature type="transmembrane region" description="Helical" evidence="10">
    <location>
        <begin position="26"/>
        <end position="45"/>
    </location>
</feature>
<evidence type="ECO:0000256" key="5">
    <source>
        <dbReference type="ARBA" id="ARBA00022832"/>
    </source>
</evidence>
<comment type="catalytic activity">
    <reaction evidence="10">
        <text>a very-long-chain acyl-CoA + malonyl-CoA + H(+) = a very-long-chain 3-oxoacyl-CoA + CO2 + CoA</text>
        <dbReference type="Rhea" id="RHEA:32727"/>
        <dbReference type="ChEBI" id="CHEBI:15378"/>
        <dbReference type="ChEBI" id="CHEBI:16526"/>
        <dbReference type="ChEBI" id="CHEBI:57287"/>
        <dbReference type="ChEBI" id="CHEBI:57384"/>
        <dbReference type="ChEBI" id="CHEBI:90725"/>
        <dbReference type="ChEBI" id="CHEBI:90736"/>
        <dbReference type="EC" id="2.3.1.199"/>
    </reaction>
</comment>
<dbReference type="GO" id="GO:0019367">
    <property type="term" value="P:fatty acid elongation, saturated fatty acid"/>
    <property type="evidence" value="ECO:0007669"/>
    <property type="project" value="TreeGrafter"/>
</dbReference>
<keyword evidence="9 10" id="KW-0275">Fatty acid biosynthesis</keyword>
<comment type="similarity">
    <text evidence="10">Belongs to the ELO family.</text>
</comment>
<comment type="subcellular location">
    <subcellularLocation>
        <location evidence="1">Membrane</location>
        <topology evidence="1">Multi-pass membrane protein</topology>
    </subcellularLocation>
</comment>
<feature type="transmembrane region" description="Helical" evidence="10">
    <location>
        <begin position="228"/>
        <end position="250"/>
    </location>
</feature>
<feature type="compositionally biased region" description="Polar residues" evidence="11">
    <location>
        <begin position="375"/>
        <end position="384"/>
    </location>
</feature>
<evidence type="ECO:0000256" key="3">
    <source>
        <dbReference type="ARBA" id="ARBA00022679"/>
    </source>
</evidence>
<evidence type="ECO:0000313" key="13">
    <source>
        <dbReference type="Proteomes" id="UP000789390"/>
    </source>
</evidence>
<evidence type="ECO:0000256" key="6">
    <source>
        <dbReference type="ARBA" id="ARBA00022989"/>
    </source>
</evidence>
<keyword evidence="13" id="KW-1185">Reference proteome</keyword>
<dbReference type="GO" id="GO:0034625">
    <property type="term" value="P:fatty acid elongation, monounsaturated fatty acid"/>
    <property type="evidence" value="ECO:0007669"/>
    <property type="project" value="TreeGrafter"/>
</dbReference>
<feature type="transmembrane region" description="Helical" evidence="10">
    <location>
        <begin position="262"/>
        <end position="280"/>
    </location>
</feature>
<evidence type="ECO:0000256" key="9">
    <source>
        <dbReference type="ARBA" id="ARBA00023160"/>
    </source>
</evidence>
<keyword evidence="6 10" id="KW-1133">Transmembrane helix</keyword>
<accession>A0A8J2WF99</accession>
<dbReference type="InterPro" id="IPR002076">
    <property type="entry name" value="ELO_fam"/>
</dbReference>
<evidence type="ECO:0000256" key="4">
    <source>
        <dbReference type="ARBA" id="ARBA00022692"/>
    </source>
</evidence>
<dbReference type="AlphaFoldDB" id="A0A8J2WF99"/>
<dbReference type="Proteomes" id="UP000789390">
    <property type="component" value="Unassembled WGS sequence"/>
</dbReference>
<feature type="region of interest" description="Disordered" evidence="11">
    <location>
        <begin position="335"/>
        <end position="393"/>
    </location>
</feature>
<dbReference type="OrthoDB" id="434092at2759"/>
<organism evidence="12 13">
    <name type="scientific">Daphnia galeata</name>
    <dbReference type="NCBI Taxonomy" id="27404"/>
    <lineage>
        <taxon>Eukaryota</taxon>
        <taxon>Metazoa</taxon>
        <taxon>Ecdysozoa</taxon>
        <taxon>Arthropoda</taxon>
        <taxon>Crustacea</taxon>
        <taxon>Branchiopoda</taxon>
        <taxon>Diplostraca</taxon>
        <taxon>Cladocera</taxon>
        <taxon>Anomopoda</taxon>
        <taxon>Daphniidae</taxon>
        <taxon>Daphnia</taxon>
    </lineage>
</organism>
<keyword evidence="8 10" id="KW-0472">Membrane</keyword>
<dbReference type="GO" id="GO:0009922">
    <property type="term" value="F:fatty acid elongase activity"/>
    <property type="evidence" value="ECO:0007669"/>
    <property type="project" value="UniProtKB-EC"/>
</dbReference>
<keyword evidence="5 10" id="KW-0276">Fatty acid metabolism</keyword>
<protein>
    <recommendedName>
        <fullName evidence="10">Elongation of very long chain fatty acids protein</fullName>
        <ecNumber evidence="10">2.3.1.199</ecNumber>
    </recommendedName>
    <alternativeName>
        <fullName evidence="10">Very-long-chain 3-oxoacyl-CoA synthase</fullName>
    </alternativeName>
</protein>
<dbReference type="EC" id="2.3.1.199" evidence="10"/>
<keyword evidence="7 10" id="KW-0443">Lipid metabolism</keyword>
<dbReference type="GO" id="GO:0005789">
    <property type="term" value="C:endoplasmic reticulum membrane"/>
    <property type="evidence" value="ECO:0007669"/>
    <property type="project" value="TreeGrafter"/>
</dbReference>
<evidence type="ECO:0000313" key="12">
    <source>
        <dbReference type="EMBL" id="CAH0102335.1"/>
    </source>
</evidence>
<evidence type="ECO:0000256" key="10">
    <source>
        <dbReference type="RuleBase" id="RU361115"/>
    </source>
</evidence>
<dbReference type="GO" id="GO:0034626">
    <property type="term" value="P:fatty acid elongation, polyunsaturated fatty acid"/>
    <property type="evidence" value="ECO:0007669"/>
    <property type="project" value="TreeGrafter"/>
</dbReference>
<keyword evidence="2 10" id="KW-0444">Lipid biosynthesis</keyword>
<dbReference type="PANTHER" id="PTHR11157">
    <property type="entry name" value="FATTY ACID ACYL TRANSFERASE-RELATED"/>
    <property type="match status" value="1"/>
</dbReference>
<feature type="transmembrane region" description="Helical" evidence="10">
    <location>
        <begin position="292"/>
        <end position="311"/>
    </location>
</feature>
<sequence length="393" mass="44581">MASLVATVVDGYNTIWDLRDRRVENWLFMGSPLSTLAICLSYVMLVKVWGPAYMKNRPAFQFRRTLVIYNAIQVIFSTWLFYESLMGGWLFHYSLKCQPVDYSDDPIAIRYGRGGWFHGYSFVCQPVDYSLDEMAVRIAMSGWAFSYSYRCQPVDYTDNPLAIRPVPVWSTPAGGIISPSSPSFSTQFSSFLRKKDEHVSLLHVVHHGIMPMSVWFGVRFTPGGHSTFFGLLNTFVHIVMYFYYMVAAMGPQYQKFIWWKKYLTAFQMVQFIAIVVHAFQLLFIDCNYPKAFVWWIGCHGVLFFCLFSDFYKRSYKNAKSRIAAATNGLKANGHSNGYSNGNTSNGHSNGHTTNGHANGHSNGHANGKVHEKNGHTNGHSNGYTNGALHSKNE</sequence>
<dbReference type="GO" id="GO:0042761">
    <property type="term" value="P:very long-chain fatty acid biosynthetic process"/>
    <property type="evidence" value="ECO:0007669"/>
    <property type="project" value="TreeGrafter"/>
</dbReference>
<evidence type="ECO:0000256" key="2">
    <source>
        <dbReference type="ARBA" id="ARBA00022516"/>
    </source>
</evidence>
<dbReference type="PANTHER" id="PTHR11157:SF167">
    <property type="entry name" value="ELONGATION OF VERY LONG CHAIN FATTY ACIDS PROTEIN"/>
    <property type="match status" value="1"/>
</dbReference>
<proteinExistence type="inferred from homology"/>
<reference evidence="12" key="1">
    <citation type="submission" date="2021-11" db="EMBL/GenBank/DDBJ databases">
        <authorList>
            <person name="Schell T."/>
        </authorList>
    </citation>
    <scope>NUCLEOTIDE SEQUENCE</scope>
    <source>
        <strain evidence="12">M5</strain>
    </source>
</reference>
<evidence type="ECO:0000256" key="1">
    <source>
        <dbReference type="ARBA" id="ARBA00004141"/>
    </source>
</evidence>
<keyword evidence="3 10" id="KW-0808">Transferase</keyword>
<comment type="caution">
    <text evidence="12">The sequence shown here is derived from an EMBL/GenBank/DDBJ whole genome shotgun (WGS) entry which is preliminary data.</text>
</comment>